<evidence type="ECO:0000259" key="4">
    <source>
        <dbReference type="PROSITE" id="PS50893"/>
    </source>
</evidence>
<comment type="similarity">
    <text evidence="1">Belongs to the ABC transporter superfamily. Ycf16 family.</text>
</comment>
<dbReference type="CDD" id="cd03217">
    <property type="entry name" value="ABC_FeS_Assembly"/>
    <property type="match status" value="1"/>
</dbReference>
<keyword evidence="2" id="KW-0547">Nucleotide-binding</keyword>
<evidence type="ECO:0000313" key="6">
    <source>
        <dbReference type="Proteomes" id="UP000215027"/>
    </source>
</evidence>
<name>A0A160SY50_9CHLR</name>
<evidence type="ECO:0000256" key="3">
    <source>
        <dbReference type="ARBA" id="ARBA00022840"/>
    </source>
</evidence>
<evidence type="ECO:0000313" key="5">
    <source>
        <dbReference type="EMBL" id="CUS02156.2"/>
    </source>
</evidence>
<dbReference type="PANTHER" id="PTHR43204">
    <property type="entry name" value="ABC TRANSPORTER I FAMILY MEMBER 6, CHLOROPLASTIC"/>
    <property type="match status" value="1"/>
</dbReference>
<dbReference type="InterPro" id="IPR003593">
    <property type="entry name" value="AAA+_ATPase"/>
</dbReference>
<dbReference type="RefSeq" id="WP_095041804.1">
    <property type="nucleotide sequence ID" value="NZ_LN890655.1"/>
</dbReference>
<evidence type="ECO:0000256" key="2">
    <source>
        <dbReference type="ARBA" id="ARBA00022741"/>
    </source>
</evidence>
<dbReference type="PROSITE" id="PS00211">
    <property type="entry name" value="ABC_TRANSPORTER_1"/>
    <property type="match status" value="1"/>
</dbReference>
<dbReference type="Gene3D" id="3.40.50.300">
    <property type="entry name" value="P-loop containing nucleotide triphosphate hydrolases"/>
    <property type="match status" value="1"/>
</dbReference>
<dbReference type="PANTHER" id="PTHR43204:SF1">
    <property type="entry name" value="ABC TRANSPORTER I FAMILY MEMBER 6, CHLOROPLASTIC"/>
    <property type="match status" value="1"/>
</dbReference>
<dbReference type="GO" id="GO:0016887">
    <property type="term" value="F:ATP hydrolysis activity"/>
    <property type="evidence" value="ECO:0007669"/>
    <property type="project" value="InterPro"/>
</dbReference>
<dbReference type="OrthoDB" id="9806149at2"/>
<accession>A0A160SY50</accession>
<proteinExistence type="inferred from homology"/>
<dbReference type="KEGG" id="pbf:CFX0092_A0275"/>
<dbReference type="InterPro" id="IPR017871">
    <property type="entry name" value="ABC_transporter-like_CS"/>
</dbReference>
<feature type="domain" description="ABC transporter" evidence="4">
    <location>
        <begin position="5"/>
        <end position="252"/>
    </location>
</feature>
<dbReference type="InterPro" id="IPR003439">
    <property type="entry name" value="ABC_transporter-like_ATP-bd"/>
</dbReference>
<dbReference type="NCBIfam" id="TIGR01978">
    <property type="entry name" value="sufC"/>
    <property type="match status" value="1"/>
</dbReference>
<dbReference type="GO" id="GO:0005524">
    <property type="term" value="F:ATP binding"/>
    <property type="evidence" value="ECO:0007669"/>
    <property type="project" value="UniProtKB-KW"/>
</dbReference>
<evidence type="ECO:0000256" key="1">
    <source>
        <dbReference type="ARBA" id="ARBA00006216"/>
    </source>
</evidence>
<dbReference type="PROSITE" id="PS50893">
    <property type="entry name" value="ABC_TRANSPORTER_2"/>
    <property type="match status" value="1"/>
</dbReference>
<dbReference type="InterPro" id="IPR027417">
    <property type="entry name" value="P-loop_NTPase"/>
</dbReference>
<dbReference type="InterPro" id="IPR010230">
    <property type="entry name" value="FeS-cluster_ATPase_SufC"/>
</dbReference>
<keyword evidence="6" id="KW-1185">Reference proteome</keyword>
<sequence>MTVALEINNLHVNIGENRILKGINLLVKQGEIHALMGPNGSGKSTLAYTLAGHPAYEPSAGQVTFDGKDLLEMEADERSREGLFLAFQYPVAVPGVTVAKFLRQAINSRRKALNPDDKGMPIPEFRRLLRDKMDILGIDQKFAGRYLNEGFSGGEKKRAEILQMAMLEPKIAIMDETDSGLDIDALRIVAEGAGRLHDLNQMGVLVITHYQRILNHIQPDHVHIMLDGRIVESGGSELALHLEENGYDWLREKYGTAEVA</sequence>
<dbReference type="SMART" id="SM00382">
    <property type="entry name" value="AAA"/>
    <property type="match status" value="1"/>
</dbReference>
<protein>
    <submittedName>
        <fullName evidence="5">Component of SufBCD complex, ATP-binding component of ABC superfamily</fullName>
    </submittedName>
</protein>
<dbReference type="SUPFAM" id="SSF52540">
    <property type="entry name" value="P-loop containing nucleoside triphosphate hydrolases"/>
    <property type="match status" value="1"/>
</dbReference>
<gene>
    <name evidence="5" type="primary">sufC</name>
    <name evidence="5" type="ORF">CFX0092_A0275</name>
</gene>
<dbReference type="AlphaFoldDB" id="A0A160SY50"/>
<organism evidence="5 6">
    <name type="scientific">Candidatus Promineifilum breve</name>
    <dbReference type="NCBI Taxonomy" id="1806508"/>
    <lineage>
        <taxon>Bacteria</taxon>
        <taxon>Bacillati</taxon>
        <taxon>Chloroflexota</taxon>
        <taxon>Ardenticatenia</taxon>
        <taxon>Candidatus Promineifilales</taxon>
        <taxon>Candidatus Promineifilaceae</taxon>
        <taxon>Candidatus Promineifilum</taxon>
    </lineage>
</organism>
<dbReference type="EMBL" id="LN890655">
    <property type="protein sequence ID" value="CUS02156.2"/>
    <property type="molecule type" value="Genomic_DNA"/>
</dbReference>
<reference evidence="5" key="1">
    <citation type="submission" date="2016-01" db="EMBL/GenBank/DDBJ databases">
        <authorList>
            <person name="Mcilroy J.S."/>
            <person name="Karst M S."/>
            <person name="Albertsen M."/>
        </authorList>
    </citation>
    <scope>NUCLEOTIDE SEQUENCE</scope>
    <source>
        <strain evidence="5">Cfx-K</strain>
    </source>
</reference>
<dbReference type="Pfam" id="PF00005">
    <property type="entry name" value="ABC_tran"/>
    <property type="match status" value="1"/>
</dbReference>
<keyword evidence="3 5" id="KW-0067">ATP-binding</keyword>
<dbReference type="Proteomes" id="UP000215027">
    <property type="component" value="Chromosome I"/>
</dbReference>